<evidence type="ECO:0000313" key="2">
    <source>
        <dbReference type="EMBL" id="ABV62589.1"/>
    </source>
</evidence>
<dbReference type="STRING" id="315750.BPUM_1919"/>
<keyword evidence="1" id="KW-0472">Membrane</keyword>
<reference evidence="2 3" key="3">
    <citation type="journal article" date="2013" name="PLoS ONE">
        <title>Candidate genes that may be responsible for the unusual resistances exhibited by Bacillus pumilus SAFR-032 spores.</title>
        <authorList>
            <person name="Tirumalai M.R."/>
            <person name="Rastogi R."/>
            <person name="Zamani N."/>
            <person name="O'Bryant Williams E."/>
            <person name="Allen S."/>
            <person name="Diouf F."/>
            <person name="Kwende S."/>
            <person name="Weinstock G.M."/>
            <person name="Venkateswaran K.J."/>
            <person name="Fox G.E."/>
        </authorList>
    </citation>
    <scope>NUCLEOTIDE SEQUENCE [LARGE SCALE GENOMIC DNA]</scope>
    <source>
        <strain evidence="2 3">SAFR-032</strain>
    </source>
</reference>
<gene>
    <name evidence="2" type="ordered locus">BPUM_1919</name>
</gene>
<proteinExistence type="predicted"/>
<dbReference type="AlphaFoldDB" id="A8FEC2"/>
<evidence type="ECO:0000256" key="1">
    <source>
        <dbReference type="SAM" id="Phobius"/>
    </source>
</evidence>
<reference evidence="2 3" key="2">
    <citation type="journal article" date="2013" name="Extremophiles">
        <title>An ICEBs1-like element may be associated with the extreme radiation and desiccation resistance of Bacillus pumilus SAFR-032 spores.</title>
        <authorList>
            <person name="Tirumalai M.R."/>
            <person name="Fox G.E."/>
        </authorList>
    </citation>
    <scope>NUCLEOTIDE SEQUENCE [LARGE SCALE GENOMIC DNA]</scope>
    <source>
        <strain evidence="2 3">SAFR-032</strain>
    </source>
</reference>
<reference evidence="2 3" key="1">
    <citation type="journal article" date="2007" name="PLoS ONE">
        <title>Paradoxical DNA repair and peroxide resistance gene conservation in Bacillus pumilus SAFR-032.</title>
        <authorList>
            <person name="Gioia J."/>
            <person name="Yerrapragada S."/>
            <person name="Qin X."/>
            <person name="Jiang H."/>
            <person name="Igboeli O.C."/>
            <person name="Muzny D."/>
            <person name="Dugan-Rocha S."/>
            <person name="Ding Y."/>
            <person name="Hawes A."/>
            <person name="Liu W."/>
            <person name="Perez L."/>
            <person name="Kovar C."/>
            <person name="Dinh H."/>
            <person name="Lee S."/>
            <person name="Nazareth L."/>
            <person name="Blyth P."/>
            <person name="Holder M."/>
            <person name="Buhay C."/>
            <person name="Tirumalai M.R."/>
            <person name="Liu Y."/>
            <person name="Dasgupta I."/>
            <person name="Bokhetache L."/>
            <person name="Fujita M."/>
            <person name="Karouia F."/>
            <person name="Eswara Moorthy P."/>
            <person name="Siefert J."/>
            <person name="Uzman A."/>
            <person name="Buzumbo P."/>
            <person name="Verma A."/>
            <person name="Zwiya H."/>
            <person name="McWilliams B.D."/>
            <person name="Olowu A."/>
            <person name="Clinkenbeard K.D."/>
            <person name="Newcombe D."/>
            <person name="Golebiewski L."/>
            <person name="Petrosino J.F."/>
            <person name="Nicholson W.L."/>
            <person name="Fox G.E."/>
            <person name="Venkateswaran K."/>
            <person name="Highlander S.K."/>
            <person name="Weinstock G.M."/>
        </authorList>
    </citation>
    <scope>NUCLEOTIDE SEQUENCE [LARGE SCALE GENOMIC DNA]</scope>
    <source>
        <strain evidence="2 3">SAFR-032</strain>
    </source>
</reference>
<protein>
    <submittedName>
        <fullName evidence="2">Uncharacterized protein</fullName>
    </submittedName>
</protein>
<name>A8FEC2_BACP2</name>
<accession>A8FEC2</accession>
<evidence type="ECO:0000313" key="3">
    <source>
        <dbReference type="Proteomes" id="UP000001355"/>
    </source>
</evidence>
<keyword evidence="3" id="KW-1185">Reference proteome</keyword>
<keyword evidence="1" id="KW-1133">Transmembrane helix</keyword>
<sequence length="24" mass="2851">MLEGFFVTASLLTLFYFVYMEITD</sequence>
<feature type="transmembrane region" description="Helical" evidence="1">
    <location>
        <begin position="6"/>
        <end position="22"/>
    </location>
</feature>
<dbReference type="Proteomes" id="UP000001355">
    <property type="component" value="Chromosome"/>
</dbReference>
<keyword evidence="1" id="KW-0812">Transmembrane</keyword>
<organism evidence="2 3">
    <name type="scientific">Bacillus pumilus (strain SAFR-032)</name>
    <dbReference type="NCBI Taxonomy" id="315750"/>
    <lineage>
        <taxon>Bacteria</taxon>
        <taxon>Bacillati</taxon>
        <taxon>Bacillota</taxon>
        <taxon>Bacilli</taxon>
        <taxon>Bacillales</taxon>
        <taxon>Bacillaceae</taxon>
        <taxon>Bacillus</taxon>
    </lineage>
</organism>
<dbReference type="KEGG" id="bpu:BPUM_1919"/>
<dbReference type="EMBL" id="CP000813">
    <property type="protein sequence ID" value="ABV62589.1"/>
    <property type="molecule type" value="Genomic_DNA"/>
</dbReference>
<dbReference type="HOGENOM" id="CLU_221799_0_0_9"/>